<name>A0ACB7T4L2_HYAAI</name>
<comment type="caution">
    <text evidence="1">The sequence shown here is derived from an EMBL/GenBank/DDBJ whole genome shotgun (WGS) entry which is preliminary data.</text>
</comment>
<reference evidence="1" key="1">
    <citation type="submission" date="2020-05" db="EMBL/GenBank/DDBJ databases">
        <title>Large-scale comparative analyses of tick genomes elucidate their genetic diversity and vector capacities.</title>
        <authorList>
            <person name="Jia N."/>
            <person name="Wang J."/>
            <person name="Shi W."/>
            <person name="Du L."/>
            <person name="Sun Y."/>
            <person name="Zhan W."/>
            <person name="Jiang J."/>
            <person name="Wang Q."/>
            <person name="Zhang B."/>
            <person name="Ji P."/>
            <person name="Sakyi L.B."/>
            <person name="Cui X."/>
            <person name="Yuan T."/>
            <person name="Jiang B."/>
            <person name="Yang W."/>
            <person name="Lam T.T.-Y."/>
            <person name="Chang Q."/>
            <person name="Ding S."/>
            <person name="Wang X."/>
            <person name="Zhu J."/>
            <person name="Ruan X."/>
            <person name="Zhao L."/>
            <person name="Wei J."/>
            <person name="Que T."/>
            <person name="Du C."/>
            <person name="Cheng J."/>
            <person name="Dai P."/>
            <person name="Han X."/>
            <person name="Huang E."/>
            <person name="Gao Y."/>
            <person name="Liu J."/>
            <person name="Shao H."/>
            <person name="Ye R."/>
            <person name="Li L."/>
            <person name="Wei W."/>
            <person name="Wang X."/>
            <person name="Wang C."/>
            <person name="Yang T."/>
            <person name="Huo Q."/>
            <person name="Li W."/>
            <person name="Guo W."/>
            <person name="Chen H."/>
            <person name="Zhou L."/>
            <person name="Ni X."/>
            <person name="Tian J."/>
            <person name="Zhou Y."/>
            <person name="Sheng Y."/>
            <person name="Liu T."/>
            <person name="Pan Y."/>
            <person name="Xia L."/>
            <person name="Li J."/>
            <person name="Zhao F."/>
            <person name="Cao W."/>
        </authorList>
    </citation>
    <scope>NUCLEOTIDE SEQUENCE</scope>
    <source>
        <strain evidence="1">Hyas-2018</strain>
    </source>
</reference>
<organism evidence="1 2">
    <name type="scientific">Hyalomma asiaticum</name>
    <name type="common">Tick</name>
    <dbReference type="NCBI Taxonomy" id="266040"/>
    <lineage>
        <taxon>Eukaryota</taxon>
        <taxon>Metazoa</taxon>
        <taxon>Ecdysozoa</taxon>
        <taxon>Arthropoda</taxon>
        <taxon>Chelicerata</taxon>
        <taxon>Arachnida</taxon>
        <taxon>Acari</taxon>
        <taxon>Parasitiformes</taxon>
        <taxon>Ixodida</taxon>
        <taxon>Ixodoidea</taxon>
        <taxon>Ixodidae</taxon>
        <taxon>Hyalomminae</taxon>
        <taxon>Hyalomma</taxon>
    </lineage>
</organism>
<evidence type="ECO:0000313" key="2">
    <source>
        <dbReference type="Proteomes" id="UP000821845"/>
    </source>
</evidence>
<evidence type="ECO:0000313" key="1">
    <source>
        <dbReference type="EMBL" id="KAH6941915.1"/>
    </source>
</evidence>
<gene>
    <name evidence="1" type="ORF">HPB50_023751</name>
</gene>
<keyword evidence="2" id="KW-1185">Reference proteome</keyword>
<protein>
    <submittedName>
        <fullName evidence="1">Uncharacterized protein</fullName>
    </submittedName>
</protein>
<accession>A0ACB7T4L2</accession>
<dbReference type="Proteomes" id="UP000821845">
    <property type="component" value="Chromosome 11"/>
</dbReference>
<sequence length="177" mass="19408">MRIASPLDSPVHAGVAGFFFLAPRCAIRRRLTGTISLGPTHHRSSVRRMRMDVVRTHAAKGNCTAALDPRLPCITQQHGMRAVVRVLQERTPVLEFACKVQPTAAASTVYVTRSVRAQAELQEREEKHHALTTNHDRRQQEDPPNLVMLGEASAAAVCGGLRFSAGYTRGLIEHSPA</sequence>
<dbReference type="EMBL" id="CM023491">
    <property type="protein sequence ID" value="KAH6941915.1"/>
    <property type="molecule type" value="Genomic_DNA"/>
</dbReference>
<proteinExistence type="predicted"/>